<proteinExistence type="predicted"/>
<keyword evidence="7" id="KW-0012">Acyltransferase</keyword>
<dbReference type="InterPro" id="IPR016036">
    <property type="entry name" value="Malonyl_transacylase_ACP-bd"/>
</dbReference>
<feature type="domain" description="Carrier" evidence="5">
    <location>
        <begin position="719"/>
        <end position="799"/>
    </location>
</feature>
<dbReference type="Gene3D" id="3.30.70.3290">
    <property type="match status" value="1"/>
</dbReference>
<dbReference type="SMART" id="SM00826">
    <property type="entry name" value="PKS_DH"/>
    <property type="match status" value="1"/>
</dbReference>
<dbReference type="PANTHER" id="PTHR43775">
    <property type="entry name" value="FATTY ACID SYNTHASE"/>
    <property type="match status" value="1"/>
</dbReference>
<geneLocation type="plasmid" evidence="7 8">
    <name>unnamed</name>
</geneLocation>
<dbReference type="Gene3D" id="3.40.50.1820">
    <property type="entry name" value="alpha/beta hydrolase"/>
    <property type="match status" value="1"/>
</dbReference>
<evidence type="ECO:0000313" key="8">
    <source>
        <dbReference type="Proteomes" id="UP001229355"/>
    </source>
</evidence>
<feature type="region of interest" description="C-terminal hotdog fold" evidence="3">
    <location>
        <begin position="580"/>
        <end position="715"/>
    </location>
</feature>
<dbReference type="InterPro" id="IPR001227">
    <property type="entry name" value="Ac_transferase_dom_sf"/>
</dbReference>
<evidence type="ECO:0000256" key="2">
    <source>
        <dbReference type="ARBA" id="ARBA00022553"/>
    </source>
</evidence>
<dbReference type="InterPro" id="IPR016035">
    <property type="entry name" value="Acyl_Trfase/lysoPLipase"/>
</dbReference>
<dbReference type="Gene3D" id="1.10.1200.10">
    <property type="entry name" value="ACP-like"/>
    <property type="match status" value="1"/>
</dbReference>
<dbReference type="Gene3D" id="3.10.129.110">
    <property type="entry name" value="Polyketide synthase dehydratase"/>
    <property type="match status" value="1"/>
</dbReference>
<dbReference type="InterPro" id="IPR036736">
    <property type="entry name" value="ACP-like_sf"/>
</dbReference>
<dbReference type="Pfam" id="PF14765">
    <property type="entry name" value="PS-DH"/>
    <property type="match status" value="1"/>
</dbReference>
<reference evidence="7 8" key="1">
    <citation type="submission" date="2023-03" db="EMBL/GenBank/DDBJ databases">
        <authorList>
            <person name="Kaur S."/>
            <person name="Espinosa-Saiz D."/>
            <person name="Velazquez E."/>
            <person name="Menendez E."/>
            <person name="diCenzo G.C."/>
        </authorList>
    </citation>
    <scope>NUCLEOTIDE SEQUENCE [LARGE SCALE GENOMIC DNA]</scope>
    <source>
        <strain evidence="7 8">LMG 24692</strain>
        <plasmid evidence="7 8">unnamed</plasmid>
    </source>
</reference>
<dbReference type="InterPro" id="IPR049552">
    <property type="entry name" value="PKS_DH_N"/>
</dbReference>
<protein>
    <submittedName>
        <fullName evidence="7">Acyltransferase domain-containing protein</fullName>
    </submittedName>
</protein>
<dbReference type="Pfam" id="PF00698">
    <property type="entry name" value="Acyl_transf_1"/>
    <property type="match status" value="1"/>
</dbReference>
<keyword evidence="8" id="KW-1185">Reference proteome</keyword>
<dbReference type="Pfam" id="PF21089">
    <property type="entry name" value="PKS_DH_N"/>
    <property type="match status" value="1"/>
</dbReference>
<keyword evidence="7" id="KW-0808">Transferase</keyword>
<keyword evidence="2" id="KW-0597">Phosphoprotein</keyword>
<dbReference type="Pfam" id="PF00550">
    <property type="entry name" value="PP-binding"/>
    <property type="match status" value="1"/>
</dbReference>
<dbReference type="SUPFAM" id="SSF47336">
    <property type="entry name" value="ACP-like"/>
    <property type="match status" value="1"/>
</dbReference>
<dbReference type="InterPro" id="IPR020807">
    <property type="entry name" value="PKS_DH"/>
</dbReference>
<dbReference type="InterPro" id="IPR050091">
    <property type="entry name" value="PKS_NRPS_Biosynth_Enz"/>
</dbReference>
<dbReference type="InterPro" id="IPR014043">
    <property type="entry name" value="Acyl_transferase_dom"/>
</dbReference>
<dbReference type="SMART" id="SM00827">
    <property type="entry name" value="PKS_AT"/>
    <property type="match status" value="1"/>
</dbReference>
<feature type="region of interest" description="Disordered" evidence="4">
    <location>
        <begin position="702"/>
        <end position="724"/>
    </location>
</feature>
<dbReference type="InterPro" id="IPR049900">
    <property type="entry name" value="PKS_mFAS_DH"/>
</dbReference>
<evidence type="ECO:0000256" key="4">
    <source>
        <dbReference type="SAM" id="MobiDB-lite"/>
    </source>
</evidence>
<organism evidence="7 8">
    <name type="scientific">Sinorhizobium garamanticum</name>
    <dbReference type="NCBI Taxonomy" id="680247"/>
    <lineage>
        <taxon>Bacteria</taxon>
        <taxon>Pseudomonadati</taxon>
        <taxon>Pseudomonadota</taxon>
        <taxon>Alphaproteobacteria</taxon>
        <taxon>Hyphomicrobiales</taxon>
        <taxon>Rhizobiaceae</taxon>
        <taxon>Sinorhizobium/Ensifer group</taxon>
        <taxon>Sinorhizobium</taxon>
    </lineage>
</organism>
<evidence type="ECO:0000259" key="5">
    <source>
        <dbReference type="PROSITE" id="PS50075"/>
    </source>
</evidence>
<dbReference type="PROSITE" id="PS52019">
    <property type="entry name" value="PKS_MFAS_DH"/>
    <property type="match status" value="1"/>
</dbReference>
<dbReference type="RefSeq" id="WP_280663611.1">
    <property type="nucleotide sequence ID" value="NZ_CP120375.1"/>
</dbReference>
<evidence type="ECO:0000256" key="1">
    <source>
        <dbReference type="ARBA" id="ARBA00022450"/>
    </source>
</evidence>
<dbReference type="InterPro" id="IPR029058">
    <property type="entry name" value="AB_hydrolase_fold"/>
</dbReference>
<keyword evidence="1" id="KW-0596">Phosphopantetheine</keyword>
<dbReference type="InterPro" id="IPR049551">
    <property type="entry name" value="PKS_DH_C"/>
</dbReference>
<dbReference type="Pfam" id="PF00975">
    <property type="entry name" value="Thioesterase"/>
    <property type="match status" value="1"/>
</dbReference>
<sequence>MSPIGQILPVSAKSALAFQATAGALVEFLSSGVNLREADLVETLSRGRRHFSPSRGVICQNRSSYSVHYGEPIKRVPYGKSSENLVWTFPGQGMRFDWESIADLNGFKVFQDRFNDILDGLRFRLGDCLFTEKIGAFLGKADYSHLCSNERGTIHDQALVFAVELSLSALWLSFGFQPVALVGHSVGEIAAAVSASVLTLDEALDLIVVRSVEMERVPGKGFMCQVDADAESLQAPLQEFGLEVACKNCPDRAVVGGPDTAYEVLEKYCEENGLRHHRLEVANAFHTEIMAPAARALREYGPTLQPRSPKIPIFSTCPTQQFEPFTLEYWAEQMRSCVDFKSALERVLDRVAEPVFFELGLGQVLSTFARSTAACKCQDELGVISGISRTEHPVAEKIADLFAAGYAIPWNKLNKTGAGSLVPMPTYRFSRHEIASKVFGMQVAGQSGISLPFFGDASISKSTVFEISAQYVDWLKGHQVNGIYVVPTAGVLAMIFDFLPSSDHTTTIRLDNVVFEAPIVLDAAKSTCQIGIQLERGERPQVALYSRSTGRKAAWRRNATAVVGFFADRPDDLKPFAGGGESVSSEALYAHFASQGMEYGPEYKRIETSWRAENALHARLCPLPDATGLTGLITALNAMLQAMTYVQSAQEQATTLLAANIDSIRLLDLGGSAGPGTVSACDDGKSYVVLRDVRERPVCVMKGVKPPSSTTSAPKGTGIPDGRMDRPVLTKVAEVLGVDSKSLDLNGSLTDNGLDSFQLIELRLALQELTNTHIPLSSISEGLSLDEIERRFAAVVSEANSRVVTTDSPAPGTIKQSRPKIFFIEGILGQVGGEVGLRQSVKDYMDVIGLSAPESGNVDDVVAVARQMADAIEHEQTDGPLRLVGHSFGAMLVYSLAVEFGRRGREIERIVAIDGLLAPALSPYHTARLDDNDFDRLVHMSRGTPVPPRSRTSRAHGAVLGKLKRVFDQNCRIADTAQIYAPIYSPVTLVLPTQDNVTGITNDLFLKNLGAIQSAAGVKDMLDVDLLWVNGDHFSMIRRPAIDKLGCEFLSLE</sequence>
<accession>A0ABY8DL75</accession>
<feature type="domain" description="PKS/mFAS DH" evidence="6">
    <location>
        <begin position="436"/>
        <end position="715"/>
    </location>
</feature>
<dbReference type="Proteomes" id="UP001229355">
    <property type="component" value="Plasmid unnamed"/>
</dbReference>
<evidence type="ECO:0000313" key="7">
    <source>
        <dbReference type="EMBL" id="WEX91653.1"/>
    </source>
</evidence>
<comment type="caution">
    <text evidence="3">Lacks conserved residue(s) required for the propagation of feature annotation.</text>
</comment>
<dbReference type="SUPFAM" id="SSF55048">
    <property type="entry name" value="Probable ACP-binding domain of malonyl-CoA ACP transacylase"/>
    <property type="match status" value="1"/>
</dbReference>
<dbReference type="InterPro" id="IPR009081">
    <property type="entry name" value="PP-bd_ACP"/>
</dbReference>
<gene>
    <name evidence="7" type="ORF">PZN02_005940</name>
</gene>
<evidence type="ECO:0000259" key="6">
    <source>
        <dbReference type="PROSITE" id="PS52019"/>
    </source>
</evidence>
<dbReference type="InterPro" id="IPR042104">
    <property type="entry name" value="PKS_dehydratase_sf"/>
</dbReference>
<dbReference type="Pfam" id="PF22621">
    <property type="entry name" value="CurL-like_PKS_C"/>
    <property type="match status" value="1"/>
</dbReference>
<evidence type="ECO:0000256" key="3">
    <source>
        <dbReference type="PROSITE-ProRule" id="PRU01363"/>
    </source>
</evidence>
<dbReference type="SUPFAM" id="SSF53474">
    <property type="entry name" value="alpha/beta-Hydrolases"/>
    <property type="match status" value="1"/>
</dbReference>
<dbReference type="PROSITE" id="PS50075">
    <property type="entry name" value="CARRIER"/>
    <property type="match status" value="1"/>
</dbReference>
<dbReference type="PANTHER" id="PTHR43775:SF37">
    <property type="entry name" value="SI:DKEY-61P9.11"/>
    <property type="match status" value="1"/>
</dbReference>
<dbReference type="InterPro" id="IPR001031">
    <property type="entry name" value="Thioesterase"/>
</dbReference>
<keyword evidence="7" id="KW-0614">Plasmid</keyword>
<name>A0ABY8DL75_9HYPH</name>
<dbReference type="Gene3D" id="3.40.366.10">
    <property type="entry name" value="Malonyl-Coenzyme A Acyl Carrier Protein, domain 2"/>
    <property type="match status" value="1"/>
</dbReference>
<feature type="region of interest" description="N-terminal hotdog fold" evidence="3">
    <location>
        <begin position="436"/>
        <end position="570"/>
    </location>
</feature>
<dbReference type="SUPFAM" id="SSF52151">
    <property type="entry name" value="FabD/lysophospholipase-like"/>
    <property type="match status" value="1"/>
</dbReference>
<dbReference type="EMBL" id="CP120375">
    <property type="protein sequence ID" value="WEX91653.1"/>
    <property type="molecule type" value="Genomic_DNA"/>
</dbReference>
<dbReference type="GO" id="GO:0016746">
    <property type="term" value="F:acyltransferase activity"/>
    <property type="evidence" value="ECO:0007669"/>
    <property type="project" value="UniProtKB-KW"/>
</dbReference>